<evidence type="ECO:0000313" key="2">
    <source>
        <dbReference type="Proteomes" id="UP001183535"/>
    </source>
</evidence>
<accession>A0ABD5EIP3</accession>
<dbReference type="Proteomes" id="UP001183535">
    <property type="component" value="Unassembled WGS sequence"/>
</dbReference>
<gene>
    <name evidence="1" type="ORF">RM877_01135</name>
</gene>
<protein>
    <submittedName>
        <fullName evidence="1">Uncharacterized protein</fullName>
    </submittedName>
</protein>
<dbReference type="EMBL" id="JAVRES010000001">
    <property type="protein sequence ID" value="MDT0433282.1"/>
    <property type="molecule type" value="Genomic_DNA"/>
</dbReference>
<evidence type="ECO:0000313" key="1">
    <source>
        <dbReference type="EMBL" id="MDT0433282.1"/>
    </source>
</evidence>
<name>A0ABD5EIP3_9ACTN</name>
<dbReference type="RefSeq" id="WP_176729994.1">
    <property type="nucleotide sequence ID" value="NZ_JAVRES010000001.1"/>
</dbReference>
<keyword evidence="2" id="KW-1185">Reference proteome</keyword>
<sequence>MGEAGFDASEWKNRVDAAGGDVAAAVRGWMVDTGRRAPGAALTHLEARGWTRS</sequence>
<comment type="caution">
    <text evidence="1">The sequence shown here is derived from an EMBL/GenBank/DDBJ whole genome shotgun (WGS) entry which is preliminary data.</text>
</comment>
<proteinExistence type="predicted"/>
<organism evidence="1 2">
    <name type="scientific">Streptomyces doudnae</name>
    <dbReference type="NCBI Taxonomy" id="3075536"/>
    <lineage>
        <taxon>Bacteria</taxon>
        <taxon>Bacillati</taxon>
        <taxon>Actinomycetota</taxon>
        <taxon>Actinomycetes</taxon>
        <taxon>Kitasatosporales</taxon>
        <taxon>Streptomycetaceae</taxon>
        <taxon>Streptomyces</taxon>
    </lineage>
</organism>
<dbReference type="AlphaFoldDB" id="A0ABD5EIP3"/>
<reference evidence="2" key="1">
    <citation type="submission" date="2023-07" db="EMBL/GenBank/DDBJ databases">
        <title>30 novel species of actinomycetes from the DSMZ collection.</title>
        <authorList>
            <person name="Nouioui I."/>
        </authorList>
    </citation>
    <scope>NUCLEOTIDE SEQUENCE [LARGE SCALE GENOMIC DNA]</scope>
    <source>
        <strain evidence="2">DSM 41981</strain>
    </source>
</reference>